<reference evidence="3" key="1">
    <citation type="submission" date="2023-03" db="EMBL/GenBank/DDBJ databases">
        <authorList>
            <person name="Steffen K."/>
            <person name="Cardenas P."/>
        </authorList>
    </citation>
    <scope>NUCLEOTIDE SEQUENCE</scope>
</reference>
<evidence type="ECO:0000259" key="2">
    <source>
        <dbReference type="SMART" id="SM00507"/>
    </source>
</evidence>
<evidence type="ECO:0000313" key="4">
    <source>
        <dbReference type="Proteomes" id="UP001174909"/>
    </source>
</evidence>
<name>A0AA35TTD9_GEOBA</name>
<dbReference type="AlphaFoldDB" id="A0AA35TTD9"/>
<dbReference type="SUPFAM" id="SSF54060">
    <property type="entry name" value="His-Me finger endonucleases"/>
    <property type="match status" value="1"/>
</dbReference>
<dbReference type="InterPro" id="IPR003615">
    <property type="entry name" value="HNH_nuc"/>
</dbReference>
<organism evidence="3 4">
    <name type="scientific">Geodia barretti</name>
    <name type="common">Barrett's horny sponge</name>
    <dbReference type="NCBI Taxonomy" id="519541"/>
    <lineage>
        <taxon>Eukaryota</taxon>
        <taxon>Metazoa</taxon>
        <taxon>Porifera</taxon>
        <taxon>Demospongiae</taxon>
        <taxon>Heteroscleromorpha</taxon>
        <taxon>Tetractinellida</taxon>
        <taxon>Astrophorina</taxon>
        <taxon>Geodiidae</taxon>
        <taxon>Geodia</taxon>
    </lineage>
</organism>
<dbReference type="GO" id="GO:0008270">
    <property type="term" value="F:zinc ion binding"/>
    <property type="evidence" value="ECO:0007669"/>
    <property type="project" value="InterPro"/>
</dbReference>
<dbReference type="GO" id="GO:0003676">
    <property type="term" value="F:nucleic acid binding"/>
    <property type="evidence" value="ECO:0007669"/>
    <property type="project" value="InterPro"/>
</dbReference>
<dbReference type="Pfam" id="PF01844">
    <property type="entry name" value="HNH"/>
    <property type="match status" value="1"/>
</dbReference>
<proteinExistence type="predicted"/>
<dbReference type="Proteomes" id="UP001174909">
    <property type="component" value="Unassembled WGS sequence"/>
</dbReference>
<evidence type="ECO:0000313" key="3">
    <source>
        <dbReference type="EMBL" id="CAI8052747.1"/>
    </source>
</evidence>
<dbReference type="SMART" id="SM00507">
    <property type="entry name" value="HNHc"/>
    <property type="match status" value="1"/>
</dbReference>
<gene>
    <name evidence="3" type="ORF">GBAR_LOCUS28869</name>
</gene>
<comment type="caution">
    <text evidence="3">The sequence shown here is derived from an EMBL/GenBank/DDBJ whole genome shotgun (WGS) entry which is preliminary data.</text>
</comment>
<evidence type="ECO:0000256" key="1">
    <source>
        <dbReference type="SAM" id="MobiDB-lite"/>
    </source>
</evidence>
<sequence>MAAGSLRPHIVRVMSERRERPLSTGEIYEAVATMGVAGFDPRAKRDRNLVNRELSDLAGMSPESHSKPAPQVLARVGRGRYIFREPELPMDQALVQEYLEPEEMYEKRTPRGRRSGPVRERAPESVRKSLFAVQRGICPGCGIYLPHYLRFEVDHIVALADDGRTEQRNLQLLCGYCNRVKGTKGKDGYRLRMAELRADNMATGVMADEGMAELTGKRLAQYHRGELSA</sequence>
<dbReference type="InterPro" id="IPR002711">
    <property type="entry name" value="HNH"/>
</dbReference>
<keyword evidence="4" id="KW-1185">Reference proteome</keyword>
<protein>
    <recommendedName>
        <fullName evidence="2">HNH nuclease domain-containing protein</fullName>
    </recommendedName>
</protein>
<dbReference type="Gene3D" id="1.10.30.50">
    <property type="match status" value="1"/>
</dbReference>
<dbReference type="GO" id="GO:0004519">
    <property type="term" value="F:endonuclease activity"/>
    <property type="evidence" value="ECO:0007669"/>
    <property type="project" value="InterPro"/>
</dbReference>
<accession>A0AA35TTD9</accession>
<feature type="domain" description="HNH nuclease" evidence="2">
    <location>
        <begin position="127"/>
        <end position="179"/>
    </location>
</feature>
<feature type="region of interest" description="Disordered" evidence="1">
    <location>
        <begin position="105"/>
        <end position="124"/>
    </location>
</feature>
<dbReference type="EMBL" id="CASHTH010004035">
    <property type="protein sequence ID" value="CAI8052747.1"/>
    <property type="molecule type" value="Genomic_DNA"/>
</dbReference>
<dbReference type="CDD" id="cd00085">
    <property type="entry name" value="HNHc"/>
    <property type="match status" value="1"/>
</dbReference>
<dbReference type="InterPro" id="IPR044925">
    <property type="entry name" value="His-Me_finger_sf"/>
</dbReference>